<sequence>MPAPTTLELLWGTPDRPKRGPKPSLTLERIVGEAIDLADAEGLGNLSMARLAERVGCAKMALYRYIPGRTELTALMLDSALGVPPEIGAAQADSPEPWRSYLRPWAETFYERVRAHPWSNEVAIGIRPMGPNELAWLDRALSVLADTGLSGPEQFDTVVLLLSHARAVAQQTTTFVGDDPAEEQLARELGAVLTAQAERFPHAIAALAATMGAKPDPEDGDALTYGIDRILDGLAALIATRRESA</sequence>
<evidence type="ECO:0000256" key="1">
    <source>
        <dbReference type="ARBA" id="ARBA00023015"/>
    </source>
</evidence>
<dbReference type="PROSITE" id="PS50977">
    <property type="entry name" value="HTH_TETR_2"/>
    <property type="match status" value="1"/>
</dbReference>
<protein>
    <submittedName>
        <fullName evidence="7">TetR family transcriptional regulator</fullName>
    </submittedName>
</protein>
<dbReference type="InterPro" id="IPR009057">
    <property type="entry name" value="Homeodomain-like_sf"/>
</dbReference>
<dbReference type="Proteomes" id="UP000466794">
    <property type="component" value="Unassembled WGS sequence"/>
</dbReference>
<name>A0A7K1V5R9_9NOCA</name>
<evidence type="ECO:0000256" key="5">
    <source>
        <dbReference type="SAM" id="MobiDB-lite"/>
    </source>
</evidence>
<comment type="caution">
    <text evidence="7">The sequence shown here is derived from an EMBL/GenBank/DDBJ whole genome shotgun (WGS) entry which is preliminary data.</text>
</comment>
<evidence type="ECO:0000313" key="8">
    <source>
        <dbReference type="Proteomes" id="UP000466794"/>
    </source>
</evidence>
<dbReference type="SUPFAM" id="SSF48498">
    <property type="entry name" value="Tetracyclin repressor-like, C-terminal domain"/>
    <property type="match status" value="1"/>
</dbReference>
<dbReference type="GO" id="GO:0003700">
    <property type="term" value="F:DNA-binding transcription factor activity"/>
    <property type="evidence" value="ECO:0007669"/>
    <property type="project" value="TreeGrafter"/>
</dbReference>
<dbReference type="InterPro" id="IPR001647">
    <property type="entry name" value="HTH_TetR"/>
</dbReference>
<evidence type="ECO:0000259" key="6">
    <source>
        <dbReference type="PROSITE" id="PS50977"/>
    </source>
</evidence>
<keyword evidence="3" id="KW-0804">Transcription</keyword>
<feature type="region of interest" description="Disordered" evidence="5">
    <location>
        <begin position="1"/>
        <end position="23"/>
    </location>
</feature>
<dbReference type="Pfam" id="PF02909">
    <property type="entry name" value="TetR_C_1"/>
    <property type="match status" value="1"/>
</dbReference>
<keyword evidence="1" id="KW-0805">Transcription regulation</keyword>
<dbReference type="InterPro" id="IPR004111">
    <property type="entry name" value="Repressor_TetR_C"/>
</dbReference>
<evidence type="ECO:0000256" key="4">
    <source>
        <dbReference type="PROSITE-ProRule" id="PRU00335"/>
    </source>
</evidence>
<dbReference type="GO" id="GO:0045892">
    <property type="term" value="P:negative regulation of DNA-templated transcription"/>
    <property type="evidence" value="ECO:0007669"/>
    <property type="project" value="InterPro"/>
</dbReference>
<dbReference type="PANTHER" id="PTHR30055">
    <property type="entry name" value="HTH-TYPE TRANSCRIPTIONAL REGULATOR RUTR"/>
    <property type="match status" value="1"/>
</dbReference>
<dbReference type="SUPFAM" id="SSF46689">
    <property type="entry name" value="Homeodomain-like"/>
    <property type="match status" value="1"/>
</dbReference>
<dbReference type="InterPro" id="IPR050109">
    <property type="entry name" value="HTH-type_TetR-like_transc_reg"/>
</dbReference>
<dbReference type="Gene3D" id="1.10.357.10">
    <property type="entry name" value="Tetracycline Repressor, domain 2"/>
    <property type="match status" value="1"/>
</dbReference>
<evidence type="ECO:0000313" key="7">
    <source>
        <dbReference type="EMBL" id="MVU81809.1"/>
    </source>
</evidence>
<accession>A0A7K1V5R9</accession>
<keyword evidence="8" id="KW-1185">Reference proteome</keyword>
<gene>
    <name evidence="7" type="ORF">GPX89_31800</name>
</gene>
<dbReference type="GO" id="GO:0000976">
    <property type="term" value="F:transcription cis-regulatory region binding"/>
    <property type="evidence" value="ECO:0007669"/>
    <property type="project" value="TreeGrafter"/>
</dbReference>
<dbReference type="InterPro" id="IPR036271">
    <property type="entry name" value="Tet_transcr_reg_TetR-rel_C_sf"/>
</dbReference>
<dbReference type="RefSeq" id="WP_157391411.1">
    <property type="nucleotide sequence ID" value="NZ_WRPP01000007.1"/>
</dbReference>
<organism evidence="7 8">
    <name type="scientific">Nocardia terrae</name>
    <dbReference type="NCBI Taxonomy" id="2675851"/>
    <lineage>
        <taxon>Bacteria</taxon>
        <taxon>Bacillati</taxon>
        <taxon>Actinomycetota</taxon>
        <taxon>Actinomycetes</taxon>
        <taxon>Mycobacteriales</taxon>
        <taxon>Nocardiaceae</taxon>
        <taxon>Nocardia</taxon>
    </lineage>
</organism>
<dbReference type="EMBL" id="WRPP01000007">
    <property type="protein sequence ID" value="MVU81809.1"/>
    <property type="molecule type" value="Genomic_DNA"/>
</dbReference>
<proteinExistence type="predicted"/>
<reference evidence="7 8" key="1">
    <citation type="submission" date="2019-12" db="EMBL/GenBank/DDBJ databases">
        <title>Nocardia sp. nov. ET3-3 isolated from soil.</title>
        <authorList>
            <person name="Kanchanasin P."/>
            <person name="Tanasupawat S."/>
            <person name="Yuki M."/>
            <person name="Kudo T."/>
        </authorList>
    </citation>
    <scope>NUCLEOTIDE SEQUENCE [LARGE SCALE GENOMIC DNA]</scope>
    <source>
        <strain evidence="7 8">ET3-3</strain>
    </source>
</reference>
<dbReference type="PANTHER" id="PTHR30055:SF151">
    <property type="entry name" value="TRANSCRIPTIONAL REGULATORY PROTEIN"/>
    <property type="match status" value="1"/>
</dbReference>
<evidence type="ECO:0000256" key="2">
    <source>
        <dbReference type="ARBA" id="ARBA00023125"/>
    </source>
</evidence>
<feature type="domain" description="HTH tetR-type" evidence="6">
    <location>
        <begin position="24"/>
        <end position="84"/>
    </location>
</feature>
<evidence type="ECO:0000256" key="3">
    <source>
        <dbReference type="ARBA" id="ARBA00023163"/>
    </source>
</evidence>
<dbReference type="AlphaFoldDB" id="A0A7K1V5R9"/>
<keyword evidence="2 4" id="KW-0238">DNA-binding</keyword>
<feature type="DNA-binding region" description="H-T-H motif" evidence="4">
    <location>
        <begin position="47"/>
        <end position="66"/>
    </location>
</feature>